<name>A0A0D7VZV1_9FLAO</name>
<evidence type="ECO:0000313" key="2">
    <source>
        <dbReference type="Proteomes" id="UP000032361"/>
    </source>
</evidence>
<dbReference type="PATRIC" id="fig|1382798.3.peg.1760"/>
<proteinExistence type="predicted"/>
<comment type="caution">
    <text evidence="1">The sequence shown here is derived from an EMBL/GenBank/DDBJ whole genome shotgun (WGS) entry which is preliminary data.</text>
</comment>
<dbReference type="RefSeq" id="WP_044627581.1">
    <property type="nucleotide sequence ID" value="NZ_JTDV01000017.1"/>
</dbReference>
<dbReference type="STRING" id="1382798.PK35_15960"/>
<dbReference type="OrthoDB" id="1149272at2"/>
<dbReference type="Proteomes" id="UP000032361">
    <property type="component" value="Unassembled WGS sequence"/>
</dbReference>
<accession>A0A0D7VZV1</accession>
<evidence type="ECO:0000313" key="1">
    <source>
        <dbReference type="EMBL" id="KJD31137.1"/>
    </source>
</evidence>
<dbReference type="EMBL" id="JTDV01000017">
    <property type="protein sequence ID" value="KJD31137.1"/>
    <property type="molecule type" value="Genomic_DNA"/>
</dbReference>
<organism evidence="1 2">
    <name type="scientific">Neotamlana nanhaiensis</name>
    <dbReference type="NCBI Taxonomy" id="1382798"/>
    <lineage>
        <taxon>Bacteria</taxon>
        <taxon>Pseudomonadati</taxon>
        <taxon>Bacteroidota</taxon>
        <taxon>Flavobacteriia</taxon>
        <taxon>Flavobacteriales</taxon>
        <taxon>Flavobacteriaceae</taxon>
        <taxon>Neotamlana</taxon>
    </lineage>
</organism>
<reference evidence="1 2" key="1">
    <citation type="journal article" date="2015" name="Antonie Van Leeuwenhoek">
        <title>Tamlana nanhaiensis sp. nov., isolated from surface seawater collected from the South China Sea.</title>
        <authorList>
            <person name="Liu X."/>
            <person name="Lai Q."/>
            <person name="Du Y."/>
            <person name="Li G."/>
            <person name="Sun F."/>
            <person name="Shao Z."/>
        </authorList>
    </citation>
    <scope>NUCLEOTIDE SEQUENCE [LARGE SCALE GENOMIC DNA]</scope>
    <source>
        <strain evidence="1 2">FHC16</strain>
    </source>
</reference>
<sequence length="67" mass="8149">MVKQYKNEADIKRHLKQLDLEKQIAWEELKGCKNDFKETLQPYQWMQTGFSILKKYSIMMLVKKIIK</sequence>
<gene>
    <name evidence="1" type="ORF">PK35_15960</name>
</gene>
<keyword evidence="2" id="KW-1185">Reference proteome</keyword>
<protein>
    <submittedName>
        <fullName evidence="1">Uncharacterized protein</fullName>
    </submittedName>
</protein>
<dbReference type="AlphaFoldDB" id="A0A0D7VZV1"/>